<dbReference type="VEuPathDB" id="FungiDB:ASPGLDRAFT_49533"/>
<evidence type="ECO:0000313" key="2">
    <source>
        <dbReference type="Proteomes" id="UP000184300"/>
    </source>
</evidence>
<keyword evidence="2" id="KW-1185">Reference proteome</keyword>
<name>A0A1L9VE02_ASPGL</name>
<gene>
    <name evidence="1" type="ORF">ASPGLDRAFT_49533</name>
</gene>
<dbReference type="RefSeq" id="XP_022398821.1">
    <property type="nucleotide sequence ID" value="XM_022547129.1"/>
</dbReference>
<organism evidence="1 2">
    <name type="scientific">Aspergillus glaucus CBS 516.65</name>
    <dbReference type="NCBI Taxonomy" id="1160497"/>
    <lineage>
        <taxon>Eukaryota</taxon>
        <taxon>Fungi</taxon>
        <taxon>Dikarya</taxon>
        <taxon>Ascomycota</taxon>
        <taxon>Pezizomycotina</taxon>
        <taxon>Eurotiomycetes</taxon>
        <taxon>Eurotiomycetidae</taxon>
        <taxon>Eurotiales</taxon>
        <taxon>Aspergillaceae</taxon>
        <taxon>Aspergillus</taxon>
        <taxon>Aspergillus subgen. Aspergillus</taxon>
    </lineage>
</organism>
<dbReference type="GeneID" id="34463390"/>
<protein>
    <submittedName>
        <fullName evidence="1">Uncharacterized protein</fullName>
    </submittedName>
</protein>
<dbReference type="AlphaFoldDB" id="A0A1L9VE02"/>
<reference evidence="2" key="1">
    <citation type="journal article" date="2017" name="Genome Biol.">
        <title>Comparative genomics reveals high biological diversity and specific adaptations in the industrially and medically important fungal genus Aspergillus.</title>
        <authorList>
            <person name="de Vries R.P."/>
            <person name="Riley R."/>
            <person name="Wiebenga A."/>
            <person name="Aguilar-Osorio G."/>
            <person name="Amillis S."/>
            <person name="Uchima C.A."/>
            <person name="Anderluh G."/>
            <person name="Asadollahi M."/>
            <person name="Askin M."/>
            <person name="Barry K."/>
            <person name="Battaglia E."/>
            <person name="Bayram O."/>
            <person name="Benocci T."/>
            <person name="Braus-Stromeyer S.A."/>
            <person name="Caldana C."/>
            <person name="Canovas D."/>
            <person name="Cerqueira G.C."/>
            <person name="Chen F."/>
            <person name="Chen W."/>
            <person name="Choi C."/>
            <person name="Clum A."/>
            <person name="Dos Santos R.A."/>
            <person name="Damasio A.R."/>
            <person name="Diallinas G."/>
            <person name="Emri T."/>
            <person name="Fekete E."/>
            <person name="Flipphi M."/>
            <person name="Freyberg S."/>
            <person name="Gallo A."/>
            <person name="Gournas C."/>
            <person name="Habgood R."/>
            <person name="Hainaut M."/>
            <person name="Harispe M.L."/>
            <person name="Henrissat B."/>
            <person name="Hilden K.S."/>
            <person name="Hope R."/>
            <person name="Hossain A."/>
            <person name="Karabika E."/>
            <person name="Karaffa L."/>
            <person name="Karanyi Z."/>
            <person name="Krasevec N."/>
            <person name="Kuo A."/>
            <person name="Kusch H."/>
            <person name="LaButti K."/>
            <person name="Lagendijk E.L."/>
            <person name="Lapidus A."/>
            <person name="Levasseur A."/>
            <person name="Lindquist E."/>
            <person name="Lipzen A."/>
            <person name="Logrieco A.F."/>
            <person name="MacCabe A."/>
            <person name="Maekelae M.R."/>
            <person name="Malavazi I."/>
            <person name="Melin P."/>
            <person name="Meyer V."/>
            <person name="Mielnichuk N."/>
            <person name="Miskei M."/>
            <person name="Molnar A.P."/>
            <person name="Mule G."/>
            <person name="Ngan C.Y."/>
            <person name="Orejas M."/>
            <person name="Orosz E."/>
            <person name="Ouedraogo J.P."/>
            <person name="Overkamp K.M."/>
            <person name="Park H.-S."/>
            <person name="Perrone G."/>
            <person name="Piumi F."/>
            <person name="Punt P.J."/>
            <person name="Ram A.F."/>
            <person name="Ramon A."/>
            <person name="Rauscher S."/>
            <person name="Record E."/>
            <person name="Riano-Pachon D.M."/>
            <person name="Robert V."/>
            <person name="Roehrig J."/>
            <person name="Ruller R."/>
            <person name="Salamov A."/>
            <person name="Salih N.S."/>
            <person name="Samson R.A."/>
            <person name="Sandor E."/>
            <person name="Sanguinetti M."/>
            <person name="Schuetze T."/>
            <person name="Sepcic K."/>
            <person name="Shelest E."/>
            <person name="Sherlock G."/>
            <person name="Sophianopoulou V."/>
            <person name="Squina F.M."/>
            <person name="Sun H."/>
            <person name="Susca A."/>
            <person name="Todd R.B."/>
            <person name="Tsang A."/>
            <person name="Unkles S.E."/>
            <person name="van de Wiele N."/>
            <person name="van Rossen-Uffink D."/>
            <person name="Oliveira J.V."/>
            <person name="Vesth T.C."/>
            <person name="Visser J."/>
            <person name="Yu J.-H."/>
            <person name="Zhou M."/>
            <person name="Andersen M.R."/>
            <person name="Archer D.B."/>
            <person name="Baker S.E."/>
            <person name="Benoit I."/>
            <person name="Brakhage A.A."/>
            <person name="Braus G.H."/>
            <person name="Fischer R."/>
            <person name="Frisvad J.C."/>
            <person name="Goldman G.H."/>
            <person name="Houbraken J."/>
            <person name="Oakley B."/>
            <person name="Pocsi I."/>
            <person name="Scazzocchio C."/>
            <person name="Seiboth B."/>
            <person name="vanKuyk P.A."/>
            <person name="Wortman J."/>
            <person name="Dyer P.S."/>
            <person name="Grigoriev I.V."/>
        </authorList>
    </citation>
    <scope>NUCLEOTIDE SEQUENCE [LARGE SCALE GENOMIC DNA]</scope>
    <source>
        <strain evidence="2">CBS 516.65</strain>
    </source>
</reference>
<accession>A0A1L9VE02</accession>
<sequence length="54" mass="5913">MLAGRCDTVGETVALGVPSVRVRGSGPDVQPGHHVRKIDETHGVRQHEHKRVYS</sequence>
<dbReference type="EMBL" id="KV878903">
    <property type="protein sequence ID" value="OJJ82123.1"/>
    <property type="molecule type" value="Genomic_DNA"/>
</dbReference>
<proteinExistence type="predicted"/>
<evidence type="ECO:0000313" key="1">
    <source>
        <dbReference type="EMBL" id="OJJ82123.1"/>
    </source>
</evidence>
<dbReference type="Proteomes" id="UP000184300">
    <property type="component" value="Unassembled WGS sequence"/>
</dbReference>